<feature type="domain" description="Cytochrome b5 heme-binding" evidence="6">
    <location>
        <begin position="22"/>
        <end position="105"/>
    </location>
</feature>
<name>A0A7S2GXG7_9STRA</name>
<dbReference type="GO" id="GO:0020037">
    <property type="term" value="F:heme binding"/>
    <property type="evidence" value="ECO:0007669"/>
    <property type="project" value="TreeGrafter"/>
</dbReference>
<dbReference type="PANTHER" id="PTHR19359">
    <property type="entry name" value="CYTOCHROME B5"/>
    <property type="match status" value="1"/>
</dbReference>
<sequence>MDVLESIKPFQRPNPTTPYPQGTKFSMAEVEKHHKLNDGWIVFNGKVYDITNFAKNHPGWIFGGQTSTALAIKRVLGTDCTEEISEIHPEHAIAQLELYRIGSLQTSPIGTGSAEKKIEHQETSIVVRLHAQSQGHLLDRGTCSFRLDPSQTKVGKLRRLVRIVLCARGYLGPTRDDPVPVNDRVKLIFSSRNSNEGNVVMSEDDSTLLSYGVRNVPQGISGKDLVSAHFFLMSDVALEPLHLVG</sequence>
<dbReference type="Gene3D" id="3.10.120.10">
    <property type="entry name" value="Cytochrome b5-like heme/steroid binding domain"/>
    <property type="match status" value="1"/>
</dbReference>
<evidence type="ECO:0000256" key="4">
    <source>
        <dbReference type="ARBA" id="ARBA00038168"/>
    </source>
</evidence>
<feature type="region of interest" description="Disordered" evidence="5">
    <location>
        <begin position="1"/>
        <end position="20"/>
    </location>
</feature>
<gene>
    <name evidence="7" type="ORF">DSPE1174_LOCUS28130</name>
</gene>
<comment type="similarity">
    <text evidence="4">Belongs to the cytochrome b5 family.</text>
</comment>
<reference evidence="7" key="1">
    <citation type="submission" date="2021-01" db="EMBL/GenBank/DDBJ databases">
        <authorList>
            <person name="Corre E."/>
            <person name="Pelletier E."/>
            <person name="Niang G."/>
            <person name="Scheremetjew M."/>
            <person name="Finn R."/>
            <person name="Kale V."/>
            <person name="Holt S."/>
            <person name="Cochrane G."/>
            <person name="Meng A."/>
            <person name="Brown T."/>
            <person name="Cohen L."/>
        </authorList>
    </citation>
    <scope>NUCLEOTIDE SEQUENCE</scope>
    <source>
        <strain evidence="7">CCMP1381</strain>
    </source>
</reference>
<protein>
    <recommendedName>
        <fullName evidence="6">Cytochrome b5 heme-binding domain-containing protein</fullName>
    </recommendedName>
</protein>
<proteinExistence type="inferred from homology"/>
<dbReference type="GO" id="GO:0016020">
    <property type="term" value="C:membrane"/>
    <property type="evidence" value="ECO:0007669"/>
    <property type="project" value="TreeGrafter"/>
</dbReference>
<dbReference type="Pfam" id="PF00173">
    <property type="entry name" value="Cyt-b5"/>
    <property type="match status" value="1"/>
</dbReference>
<dbReference type="AlphaFoldDB" id="A0A7S2GXG7"/>
<dbReference type="InterPro" id="IPR036400">
    <property type="entry name" value="Cyt_B5-like_heme/steroid_sf"/>
</dbReference>
<keyword evidence="1" id="KW-0349">Heme</keyword>
<dbReference type="EMBL" id="HBGS01054441">
    <property type="protein sequence ID" value="CAD9474257.1"/>
    <property type="molecule type" value="Transcribed_RNA"/>
</dbReference>
<evidence type="ECO:0000256" key="1">
    <source>
        <dbReference type="ARBA" id="ARBA00022617"/>
    </source>
</evidence>
<accession>A0A7S2GXG7</accession>
<keyword evidence="3" id="KW-0408">Iron</keyword>
<evidence type="ECO:0000256" key="3">
    <source>
        <dbReference type="ARBA" id="ARBA00023004"/>
    </source>
</evidence>
<organism evidence="7">
    <name type="scientific">Octactis speculum</name>
    <dbReference type="NCBI Taxonomy" id="3111310"/>
    <lineage>
        <taxon>Eukaryota</taxon>
        <taxon>Sar</taxon>
        <taxon>Stramenopiles</taxon>
        <taxon>Ochrophyta</taxon>
        <taxon>Dictyochophyceae</taxon>
        <taxon>Dictyochales</taxon>
        <taxon>Dictyochaceae</taxon>
        <taxon>Octactis</taxon>
    </lineage>
</organism>
<keyword evidence="2" id="KW-0479">Metal-binding</keyword>
<dbReference type="PROSITE" id="PS50255">
    <property type="entry name" value="CYTOCHROME_B5_2"/>
    <property type="match status" value="1"/>
</dbReference>
<dbReference type="SUPFAM" id="SSF55856">
    <property type="entry name" value="Cytochrome b5-like heme/steroid binding domain"/>
    <property type="match status" value="1"/>
</dbReference>
<evidence type="ECO:0000256" key="2">
    <source>
        <dbReference type="ARBA" id="ARBA00022723"/>
    </source>
</evidence>
<evidence type="ECO:0000256" key="5">
    <source>
        <dbReference type="SAM" id="MobiDB-lite"/>
    </source>
</evidence>
<evidence type="ECO:0000259" key="6">
    <source>
        <dbReference type="PROSITE" id="PS50255"/>
    </source>
</evidence>
<dbReference type="GO" id="GO:0046872">
    <property type="term" value="F:metal ion binding"/>
    <property type="evidence" value="ECO:0007669"/>
    <property type="project" value="UniProtKB-KW"/>
</dbReference>
<dbReference type="InterPro" id="IPR050668">
    <property type="entry name" value="Cytochrome_b5"/>
</dbReference>
<dbReference type="SMART" id="SM01117">
    <property type="entry name" value="Cyt-b5"/>
    <property type="match status" value="1"/>
</dbReference>
<evidence type="ECO:0000313" key="7">
    <source>
        <dbReference type="EMBL" id="CAD9474257.1"/>
    </source>
</evidence>
<dbReference type="InterPro" id="IPR001199">
    <property type="entry name" value="Cyt_B5-like_heme/steroid-bd"/>
</dbReference>